<dbReference type="GO" id="GO:0016020">
    <property type="term" value="C:membrane"/>
    <property type="evidence" value="ECO:0007669"/>
    <property type="project" value="UniProtKB-SubCell"/>
</dbReference>
<organism evidence="9 10">
    <name type="scientific">Orbilia ellipsospora</name>
    <dbReference type="NCBI Taxonomy" id="2528407"/>
    <lineage>
        <taxon>Eukaryota</taxon>
        <taxon>Fungi</taxon>
        <taxon>Dikarya</taxon>
        <taxon>Ascomycota</taxon>
        <taxon>Pezizomycotina</taxon>
        <taxon>Orbiliomycetes</taxon>
        <taxon>Orbiliales</taxon>
        <taxon>Orbiliaceae</taxon>
        <taxon>Orbilia</taxon>
    </lineage>
</organism>
<feature type="domain" description="Rhodopsin" evidence="8">
    <location>
        <begin position="35"/>
        <end position="270"/>
    </location>
</feature>
<feature type="transmembrane region" description="Helical" evidence="7">
    <location>
        <begin position="91"/>
        <end position="117"/>
    </location>
</feature>
<comment type="similarity">
    <text evidence="5">Belongs to the SAT4 family.</text>
</comment>
<protein>
    <recommendedName>
        <fullName evidence="8">Rhodopsin domain-containing protein</fullName>
    </recommendedName>
</protein>
<feature type="region of interest" description="Disordered" evidence="6">
    <location>
        <begin position="289"/>
        <end position="339"/>
    </location>
</feature>
<evidence type="ECO:0000256" key="4">
    <source>
        <dbReference type="ARBA" id="ARBA00023136"/>
    </source>
</evidence>
<feature type="transmembrane region" description="Helical" evidence="7">
    <location>
        <begin position="248"/>
        <end position="266"/>
    </location>
</feature>
<dbReference type="Pfam" id="PF20684">
    <property type="entry name" value="Fung_rhodopsin"/>
    <property type="match status" value="1"/>
</dbReference>
<accession>A0AAV9XHN8</accession>
<evidence type="ECO:0000256" key="7">
    <source>
        <dbReference type="SAM" id="Phobius"/>
    </source>
</evidence>
<evidence type="ECO:0000259" key="8">
    <source>
        <dbReference type="Pfam" id="PF20684"/>
    </source>
</evidence>
<dbReference type="InterPro" id="IPR049326">
    <property type="entry name" value="Rhodopsin_dom_fungi"/>
</dbReference>
<keyword evidence="2 7" id="KW-0812">Transmembrane</keyword>
<sequence>MGSLAPPPPEEMSQRTTTLAIASASFAIATFGITLRLYVRVHIMKQPSWDDWVMVVAWISMATYLCLIGFLTKYGLGIRREYFNPEWYRSALMIGVGIEAVCYCIITAVKISILLLYLRFVPYRTTRALIVSTIYLLVGFMTICEIVVFLQCRPLRSVWDLNVTGDCINMTAFLYSTAVLHILLDVWVLVLPIPTLLKIKRPGTQKVVLLGIFLIGGLAAAVSCVRLYAIRIFTTSNDPIYDATPINIWSFIEMGLGILCACIPTLRPLFPKIGGSGYTETFETGDEATTLNERSMHLTKPDRESGPLGSEEVAFSDLSHNSSLSPQKRTQSTESIDPP</sequence>
<proteinExistence type="inferred from homology"/>
<feature type="transmembrane region" description="Helical" evidence="7">
    <location>
        <begin position="129"/>
        <end position="150"/>
    </location>
</feature>
<feature type="transmembrane region" description="Helical" evidence="7">
    <location>
        <begin position="207"/>
        <end position="228"/>
    </location>
</feature>
<name>A0AAV9XHN8_9PEZI</name>
<feature type="transmembrane region" description="Helical" evidence="7">
    <location>
        <begin position="170"/>
        <end position="195"/>
    </location>
</feature>
<feature type="compositionally biased region" description="Basic and acidic residues" evidence="6">
    <location>
        <begin position="294"/>
        <end position="305"/>
    </location>
</feature>
<keyword evidence="3 7" id="KW-1133">Transmembrane helix</keyword>
<dbReference type="Proteomes" id="UP001365542">
    <property type="component" value="Unassembled WGS sequence"/>
</dbReference>
<feature type="transmembrane region" description="Helical" evidence="7">
    <location>
        <begin position="51"/>
        <end position="71"/>
    </location>
</feature>
<dbReference type="PANTHER" id="PTHR33048:SF123">
    <property type="entry name" value="INTEGRAL MEMBRANE PROTEIN"/>
    <property type="match status" value="1"/>
</dbReference>
<evidence type="ECO:0000256" key="6">
    <source>
        <dbReference type="SAM" id="MobiDB-lite"/>
    </source>
</evidence>
<evidence type="ECO:0000256" key="1">
    <source>
        <dbReference type="ARBA" id="ARBA00004141"/>
    </source>
</evidence>
<dbReference type="EMBL" id="JAVHJO010000003">
    <property type="protein sequence ID" value="KAK6541429.1"/>
    <property type="molecule type" value="Genomic_DNA"/>
</dbReference>
<comment type="subcellular location">
    <subcellularLocation>
        <location evidence="1">Membrane</location>
        <topology evidence="1">Multi-pass membrane protein</topology>
    </subcellularLocation>
</comment>
<evidence type="ECO:0000256" key="3">
    <source>
        <dbReference type="ARBA" id="ARBA00022989"/>
    </source>
</evidence>
<feature type="transmembrane region" description="Helical" evidence="7">
    <location>
        <begin position="20"/>
        <end position="39"/>
    </location>
</feature>
<dbReference type="PANTHER" id="PTHR33048">
    <property type="entry name" value="PTH11-LIKE INTEGRAL MEMBRANE PROTEIN (AFU_ORTHOLOGUE AFUA_5G11245)"/>
    <property type="match status" value="1"/>
</dbReference>
<dbReference type="AlphaFoldDB" id="A0AAV9XHN8"/>
<feature type="compositionally biased region" description="Polar residues" evidence="6">
    <location>
        <begin position="318"/>
        <end position="339"/>
    </location>
</feature>
<keyword evidence="4 7" id="KW-0472">Membrane</keyword>
<evidence type="ECO:0000256" key="5">
    <source>
        <dbReference type="ARBA" id="ARBA00038359"/>
    </source>
</evidence>
<evidence type="ECO:0000256" key="2">
    <source>
        <dbReference type="ARBA" id="ARBA00022692"/>
    </source>
</evidence>
<keyword evidence="10" id="KW-1185">Reference proteome</keyword>
<dbReference type="InterPro" id="IPR052337">
    <property type="entry name" value="SAT4-like"/>
</dbReference>
<evidence type="ECO:0000313" key="9">
    <source>
        <dbReference type="EMBL" id="KAK6541429.1"/>
    </source>
</evidence>
<comment type="caution">
    <text evidence="9">The sequence shown here is derived from an EMBL/GenBank/DDBJ whole genome shotgun (WGS) entry which is preliminary data.</text>
</comment>
<reference evidence="9 10" key="1">
    <citation type="submission" date="2019-10" db="EMBL/GenBank/DDBJ databases">
        <authorList>
            <person name="Palmer J.M."/>
        </authorList>
    </citation>
    <scope>NUCLEOTIDE SEQUENCE [LARGE SCALE GENOMIC DNA]</scope>
    <source>
        <strain evidence="9 10">TWF694</strain>
    </source>
</reference>
<gene>
    <name evidence="9" type="ORF">TWF694_007240</name>
</gene>
<evidence type="ECO:0000313" key="10">
    <source>
        <dbReference type="Proteomes" id="UP001365542"/>
    </source>
</evidence>